<keyword evidence="1" id="KW-0175">Coiled coil</keyword>
<sequence length="184" mass="20808">MRKLASFMCMLFLLTACSSAYENHIKAGVKAVKEERYEEAVASFKQAAQEKNDKNVQSYVKTLQAMKSSIDALDEGDTKKAILYAQQIVNETETNKVTEIIKPRAREVIVNAQKLEVQVQELSGKLEKARAYADAEQYAEAEQILQELSSVTVLSQEAQDIVRESMELWQQVERERRKQESGGA</sequence>
<evidence type="ECO:0000256" key="1">
    <source>
        <dbReference type="SAM" id="Coils"/>
    </source>
</evidence>
<dbReference type="PROSITE" id="PS51257">
    <property type="entry name" value="PROKAR_LIPOPROTEIN"/>
    <property type="match status" value="1"/>
</dbReference>
<comment type="caution">
    <text evidence="3">The sequence shown here is derived from an EMBL/GenBank/DDBJ whole genome shotgun (WGS) entry which is preliminary data.</text>
</comment>
<evidence type="ECO:0000256" key="2">
    <source>
        <dbReference type="SAM" id="SignalP"/>
    </source>
</evidence>
<feature type="chain" id="PRO_5046312450" description="DUF4398 domain-containing protein" evidence="2">
    <location>
        <begin position="21"/>
        <end position="184"/>
    </location>
</feature>
<name>A0ABT6H809_9BACI</name>
<protein>
    <recommendedName>
        <fullName evidence="5">DUF4398 domain-containing protein</fullName>
    </recommendedName>
</protein>
<evidence type="ECO:0008006" key="5">
    <source>
        <dbReference type="Google" id="ProtNLM"/>
    </source>
</evidence>
<dbReference type="Gene3D" id="1.25.40.10">
    <property type="entry name" value="Tetratricopeptide repeat domain"/>
    <property type="match status" value="1"/>
</dbReference>
<accession>A0ABT6H809</accession>
<feature type="coiled-coil region" evidence="1">
    <location>
        <begin position="105"/>
        <end position="132"/>
    </location>
</feature>
<dbReference type="SUPFAM" id="SSF48452">
    <property type="entry name" value="TPR-like"/>
    <property type="match status" value="1"/>
</dbReference>
<gene>
    <name evidence="3" type="ORF">P6P90_14170</name>
</gene>
<evidence type="ECO:0000313" key="3">
    <source>
        <dbReference type="EMBL" id="MDG5755092.1"/>
    </source>
</evidence>
<dbReference type="EMBL" id="JARULN010000018">
    <property type="protein sequence ID" value="MDG5755092.1"/>
    <property type="molecule type" value="Genomic_DNA"/>
</dbReference>
<keyword evidence="2" id="KW-0732">Signal</keyword>
<dbReference type="RefSeq" id="WP_278018484.1">
    <property type="nucleotide sequence ID" value="NZ_JARRRY010000017.1"/>
</dbReference>
<proteinExistence type="predicted"/>
<organism evidence="3 4">
    <name type="scientific">Ectobacillus antri</name>
    <dbReference type="NCBI Taxonomy" id="2486280"/>
    <lineage>
        <taxon>Bacteria</taxon>
        <taxon>Bacillati</taxon>
        <taxon>Bacillota</taxon>
        <taxon>Bacilli</taxon>
        <taxon>Bacillales</taxon>
        <taxon>Bacillaceae</taxon>
        <taxon>Ectobacillus</taxon>
    </lineage>
</organism>
<feature type="signal peptide" evidence="2">
    <location>
        <begin position="1"/>
        <end position="20"/>
    </location>
</feature>
<evidence type="ECO:0000313" key="4">
    <source>
        <dbReference type="Proteomes" id="UP001218246"/>
    </source>
</evidence>
<reference evidence="3 4" key="1">
    <citation type="submission" date="2023-04" db="EMBL/GenBank/DDBJ databases">
        <title>Ectobacillus antri isolated from activated sludge.</title>
        <authorList>
            <person name="Yan P."/>
            <person name="Liu X."/>
        </authorList>
    </citation>
    <scope>NUCLEOTIDE SEQUENCE [LARGE SCALE GENOMIC DNA]</scope>
    <source>
        <strain evidence="3 4">C18H</strain>
    </source>
</reference>
<dbReference type="InterPro" id="IPR011990">
    <property type="entry name" value="TPR-like_helical_dom_sf"/>
</dbReference>
<dbReference type="Proteomes" id="UP001218246">
    <property type="component" value="Unassembled WGS sequence"/>
</dbReference>
<keyword evidence="4" id="KW-1185">Reference proteome</keyword>